<evidence type="ECO:0000313" key="1">
    <source>
        <dbReference type="EMBL" id="EEF43626.1"/>
    </source>
</evidence>
<name>B9RYB7_RICCO</name>
<proteinExistence type="predicted"/>
<evidence type="ECO:0000313" key="2">
    <source>
        <dbReference type="Proteomes" id="UP000008311"/>
    </source>
</evidence>
<gene>
    <name evidence="1" type="ORF">RCOM_0811910</name>
</gene>
<dbReference type="EMBL" id="EQ973830">
    <property type="protein sequence ID" value="EEF43626.1"/>
    <property type="molecule type" value="Genomic_DNA"/>
</dbReference>
<accession>B9RYB7</accession>
<sequence length="104" mass="11680">MARSVLWAGGPKGRINERKYTGLVYNKIPWEATTDTLYMVRKKRTIEVFMSPGVSLCPKSVKLGYYLASMSGLSDKDFGYLLAGLGVTQSDPISFYQLNFEKVK</sequence>
<protein>
    <submittedName>
        <fullName evidence="1">Uncharacterized protein</fullName>
    </submittedName>
</protein>
<dbReference type="Proteomes" id="UP000008311">
    <property type="component" value="Unassembled WGS sequence"/>
</dbReference>
<keyword evidence="2" id="KW-1185">Reference proteome</keyword>
<dbReference type="InParanoid" id="B9RYB7"/>
<dbReference type="AlphaFoldDB" id="B9RYB7"/>
<reference evidence="2" key="1">
    <citation type="journal article" date="2010" name="Nat. Biotechnol.">
        <title>Draft genome sequence of the oilseed species Ricinus communis.</title>
        <authorList>
            <person name="Chan A.P."/>
            <person name="Crabtree J."/>
            <person name="Zhao Q."/>
            <person name="Lorenzi H."/>
            <person name="Orvis J."/>
            <person name="Puiu D."/>
            <person name="Melake-Berhan A."/>
            <person name="Jones K.M."/>
            <person name="Redman J."/>
            <person name="Chen G."/>
            <person name="Cahoon E.B."/>
            <person name="Gedil M."/>
            <person name="Stanke M."/>
            <person name="Haas B.J."/>
            <person name="Wortman J.R."/>
            <person name="Fraser-Liggett C.M."/>
            <person name="Ravel J."/>
            <person name="Rabinowicz P.D."/>
        </authorList>
    </citation>
    <scope>NUCLEOTIDE SEQUENCE [LARGE SCALE GENOMIC DNA]</scope>
    <source>
        <strain evidence="2">cv. Hale</strain>
    </source>
</reference>
<organism evidence="1 2">
    <name type="scientific">Ricinus communis</name>
    <name type="common">Castor bean</name>
    <dbReference type="NCBI Taxonomy" id="3988"/>
    <lineage>
        <taxon>Eukaryota</taxon>
        <taxon>Viridiplantae</taxon>
        <taxon>Streptophyta</taxon>
        <taxon>Embryophyta</taxon>
        <taxon>Tracheophyta</taxon>
        <taxon>Spermatophyta</taxon>
        <taxon>Magnoliopsida</taxon>
        <taxon>eudicotyledons</taxon>
        <taxon>Gunneridae</taxon>
        <taxon>Pentapetalae</taxon>
        <taxon>rosids</taxon>
        <taxon>fabids</taxon>
        <taxon>Malpighiales</taxon>
        <taxon>Euphorbiaceae</taxon>
        <taxon>Acalyphoideae</taxon>
        <taxon>Acalypheae</taxon>
        <taxon>Ricinus</taxon>
    </lineage>
</organism>